<name>A0ABW5A3Z6_9BACL</name>
<gene>
    <name evidence="2" type="ORF">ACFSOY_19930</name>
</gene>
<sequence length="161" mass="16991">MRKLTCFAIAAALAAGLAPGTSLAAIDAPLQISAVQTKAPWSSYLYQNSGRDASMFGTEDLLYGTIVNLPYGYLKMGRPMNLPAGSPVTFTASWTPATATLQVGLMDSSNLEYVAQTNIFNGSDSATLFTPSDGSGYYRAFIGNFEGNNPAVTIYVATTSF</sequence>
<dbReference type="EMBL" id="JBHUIO010000019">
    <property type="protein sequence ID" value="MFD2172220.1"/>
    <property type="molecule type" value="Genomic_DNA"/>
</dbReference>
<accession>A0ABW5A3Z6</accession>
<comment type="caution">
    <text evidence="2">The sequence shown here is derived from an EMBL/GenBank/DDBJ whole genome shotgun (WGS) entry which is preliminary data.</text>
</comment>
<evidence type="ECO:0000256" key="1">
    <source>
        <dbReference type="SAM" id="SignalP"/>
    </source>
</evidence>
<dbReference type="RefSeq" id="WP_386049609.1">
    <property type="nucleotide sequence ID" value="NZ_JBHUIO010000019.1"/>
</dbReference>
<reference evidence="3" key="1">
    <citation type="journal article" date="2019" name="Int. J. Syst. Evol. Microbiol.">
        <title>The Global Catalogue of Microorganisms (GCM) 10K type strain sequencing project: providing services to taxonomists for standard genome sequencing and annotation.</title>
        <authorList>
            <consortium name="The Broad Institute Genomics Platform"/>
            <consortium name="The Broad Institute Genome Sequencing Center for Infectious Disease"/>
            <person name="Wu L."/>
            <person name="Ma J."/>
        </authorList>
    </citation>
    <scope>NUCLEOTIDE SEQUENCE [LARGE SCALE GENOMIC DNA]</scope>
    <source>
        <strain evidence="3">CGMCC 1.13574</strain>
    </source>
</reference>
<dbReference type="Proteomes" id="UP001597343">
    <property type="component" value="Unassembled WGS sequence"/>
</dbReference>
<feature type="signal peptide" evidence="1">
    <location>
        <begin position="1"/>
        <end position="24"/>
    </location>
</feature>
<evidence type="ECO:0000313" key="2">
    <source>
        <dbReference type="EMBL" id="MFD2172220.1"/>
    </source>
</evidence>
<keyword evidence="1" id="KW-0732">Signal</keyword>
<organism evidence="2 3">
    <name type="scientific">Tumebacillus lipolyticus</name>
    <dbReference type="NCBI Taxonomy" id="1280370"/>
    <lineage>
        <taxon>Bacteria</taxon>
        <taxon>Bacillati</taxon>
        <taxon>Bacillota</taxon>
        <taxon>Bacilli</taxon>
        <taxon>Bacillales</taxon>
        <taxon>Alicyclobacillaceae</taxon>
        <taxon>Tumebacillus</taxon>
    </lineage>
</organism>
<feature type="chain" id="PRO_5045261657" evidence="1">
    <location>
        <begin position="25"/>
        <end position="161"/>
    </location>
</feature>
<keyword evidence="3" id="KW-1185">Reference proteome</keyword>
<proteinExistence type="predicted"/>
<evidence type="ECO:0000313" key="3">
    <source>
        <dbReference type="Proteomes" id="UP001597343"/>
    </source>
</evidence>
<protein>
    <submittedName>
        <fullName evidence="2">Uncharacterized protein</fullName>
    </submittedName>
</protein>